<name>A0A1R3GY54_9ROSI</name>
<evidence type="ECO:0000313" key="2">
    <source>
        <dbReference type="Proteomes" id="UP000187203"/>
    </source>
</evidence>
<comment type="caution">
    <text evidence="1">The sequence shown here is derived from an EMBL/GenBank/DDBJ whole genome shotgun (WGS) entry which is preliminary data.</text>
</comment>
<dbReference type="Proteomes" id="UP000187203">
    <property type="component" value="Unassembled WGS sequence"/>
</dbReference>
<organism evidence="1 2">
    <name type="scientific">Corchorus olitorius</name>
    <dbReference type="NCBI Taxonomy" id="93759"/>
    <lineage>
        <taxon>Eukaryota</taxon>
        <taxon>Viridiplantae</taxon>
        <taxon>Streptophyta</taxon>
        <taxon>Embryophyta</taxon>
        <taxon>Tracheophyta</taxon>
        <taxon>Spermatophyta</taxon>
        <taxon>Magnoliopsida</taxon>
        <taxon>eudicotyledons</taxon>
        <taxon>Gunneridae</taxon>
        <taxon>Pentapetalae</taxon>
        <taxon>rosids</taxon>
        <taxon>malvids</taxon>
        <taxon>Malvales</taxon>
        <taxon>Malvaceae</taxon>
        <taxon>Grewioideae</taxon>
        <taxon>Apeibeae</taxon>
        <taxon>Corchorus</taxon>
    </lineage>
</organism>
<keyword evidence="2" id="KW-1185">Reference proteome</keyword>
<gene>
    <name evidence="1" type="ORF">COLO4_32778</name>
</gene>
<proteinExistence type="predicted"/>
<dbReference type="AlphaFoldDB" id="A0A1R3GY54"/>
<dbReference type="EMBL" id="AWUE01021211">
    <property type="protein sequence ID" value="OMO63013.1"/>
    <property type="molecule type" value="Genomic_DNA"/>
</dbReference>
<protein>
    <submittedName>
        <fullName evidence="1">Uncharacterized protein</fullName>
    </submittedName>
</protein>
<accession>A0A1R3GY54</accession>
<reference evidence="2" key="1">
    <citation type="submission" date="2013-09" db="EMBL/GenBank/DDBJ databases">
        <title>Corchorus olitorius genome sequencing.</title>
        <authorList>
            <person name="Alam M."/>
            <person name="Haque M.S."/>
            <person name="Islam M.S."/>
            <person name="Emdad E.M."/>
            <person name="Islam M.M."/>
            <person name="Ahmed B."/>
            <person name="Halim A."/>
            <person name="Hossen Q.M.M."/>
            <person name="Hossain M.Z."/>
            <person name="Ahmed R."/>
            <person name="Khan M.M."/>
            <person name="Islam R."/>
            <person name="Rashid M.M."/>
            <person name="Khan S.A."/>
            <person name="Rahman M.S."/>
            <person name="Alam M."/>
            <person name="Yahiya A.S."/>
            <person name="Khan M.S."/>
            <person name="Azam M.S."/>
            <person name="Haque T."/>
            <person name="Lashkar M.Z.H."/>
            <person name="Akhand A.I."/>
            <person name="Morshed G."/>
            <person name="Roy S."/>
            <person name="Uddin K.S."/>
            <person name="Rabeya T."/>
            <person name="Hossain A.S."/>
            <person name="Chowdhury A."/>
            <person name="Snigdha A.R."/>
            <person name="Mortoza M.S."/>
            <person name="Matin S.A."/>
            <person name="Hoque S.M.E."/>
            <person name="Islam M.K."/>
            <person name="Roy D.K."/>
            <person name="Haider R."/>
            <person name="Moosa M.M."/>
            <person name="Elias S.M."/>
            <person name="Hasan A.M."/>
            <person name="Jahan S."/>
            <person name="Shafiuddin M."/>
            <person name="Mahmood N."/>
            <person name="Shommy N.S."/>
        </authorList>
    </citation>
    <scope>NUCLEOTIDE SEQUENCE [LARGE SCALE GENOMIC DNA]</scope>
    <source>
        <strain evidence="2">cv. O-4</strain>
    </source>
</reference>
<sequence>MDLASCHPVLSEELLPSGGQTISLNVSLYDVPVSVDFVPLTPSLSVRPRKRPCPLGASSPIRIPYVGDSSSSAPSSDGLVSLSFLDTPLIDVLVDESFVVVPEAAVLFVVGHGSENGLVDVPVVVQSIPDPSLALPHFDHLVRRGYTVEREVAIDHCPSVDSDLLVDQSTSLVEVRSNPAHCPSPSVPSCFQCFVFLSDGQFFTAGAGD</sequence>
<evidence type="ECO:0000313" key="1">
    <source>
        <dbReference type="EMBL" id="OMO63013.1"/>
    </source>
</evidence>